<name>A0A1M4ZCT9_9RHOB</name>
<dbReference type="RefSeq" id="WP_073143263.1">
    <property type="nucleotide sequence ID" value="NZ_FQUV01000004.1"/>
</dbReference>
<protein>
    <recommendedName>
        <fullName evidence="3">Flp pilus assembly protein, pilin Flp</fullName>
    </recommendedName>
</protein>
<gene>
    <name evidence="1" type="ORF">SAMN05444273_104134</name>
</gene>
<evidence type="ECO:0000313" key="1">
    <source>
        <dbReference type="EMBL" id="SHF15873.1"/>
    </source>
</evidence>
<organism evidence="1 2">
    <name type="scientific">Litoreibacter ascidiaceicola</name>
    <dbReference type="NCBI Taxonomy" id="1486859"/>
    <lineage>
        <taxon>Bacteria</taxon>
        <taxon>Pseudomonadati</taxon>
        <taxon>Pseudomonadota</taxon>
        <taxon>Alphaproteobacteria</taxon>
        <taxon>Rhodobacterales</taxon>
        <taxon>Roseobacteraceae</taxon>
        <taxon>Litoreibacter</taxon>
    </lineage>
</organism>
<evidence type="ECO:0000313" key="2">
    <source>
        <dbReference type="Proteomes" id="UP000184144"/>
    </source>
</evidence>
<sequence>MTKMFKNFLRTEDGAAVVDMTMLMAALVGLALAVTASVSNGMEDLTGDLSTTMVNHDVNPAF</sequence>
<accession>A0A1M4ZCT9</accession>
<proteinExistence type="predicted"/>
<keyword evidence="2" id="KW-1185">Reference proteome</keyword>
<dbReference type="AlphaFoldDB" id="A0A1M4ZCT9"/>
<evidence type="ECO:0008006" key="3">
    <source>
        <dbReference type="Google" id="ProtNLM"/>
    </source>
</evidence>
<dbReference type="EMBL" id="FQUV01000004">
    <property type="protein sequence ID" value="SHF15873.1"/>
    <property type="molecule type" value="Genomic_DNA"/>
</dbReference>
<reference evidence="2" key="1">
    <citation type="submission" date="2016-11" db="EMBL/GenBank/DDBJ databases">
        <authorList>
            <person name="Varghese N."/>
            <person name="Submissions S."/>
        </authorList>
    </citation>
    <scope>NUCLEOTIDE SEQUENCE [LARGE SCALE GENOMIC DNA]</scope>
    <source>
        <strain evidence="2">DSM 100566</strain>
    </source>
</reference>
<dbReference type="Proteomes" id="UP000184144">
    <property type="component" value="Unassembled WGS sequence"/>
</dbReference>